<evidence type="ECO:0000313" key="10">
    <source>
        <dbReference type="Proteomes" id="UP000269396"/>
    </source>
</evidence>
<organism evidence="9 10">
    <name type="scientific">Schistosoma mattheei</name>
    <dbReference type="NCBI Taxonomy" id="31246"/>
    <lineage>
        <taxon>Eukaryota</taxon>
        <taxon>Metazoa</taxon>
        <taxon>Spiralia</taxon>
        <taxon>Lophotrochozoa</taxon>
        <taxon>Platyhelminthes</taxon>
        <taxon>Trematoda</taxon>
        <taxon>Digenea</taxon>
        <taxon>Strigeidida</taxon>
        <taxon>Schistosomatoidea</taxon>
        <taxon>Schistosomatidae</taxon>
        <taxon>Schistosoma</taxon>
    </lineage>
</organism>
<proteinExistence type="inferred from homology"/>
<keyword evidence="10" id="KW-1185">Reference proteome</keyword>
<comment type="similarity">
    <text evidence="3">Belongs to the OST3/OST6 family.</text>
</comment>
<dbReference type="GO" id="GO:0018279">
    <property type="term" value="P:protein N-linked glycosylation via asparagine"/>
    <property type="evidence" value="ECO:0007669"/>
    <property type="project" value="TreeGrafter"/>
</dbReference>
<comment type="function">
    <text evidence="1">Subunit of the oligosaccharyl transferase (OST) complex that catalyzes the initial transfer of a defined glycan (Glc(3)Man(9)GlcNAc(2) in eukaryotes) from the lipid carrier dolichol-pyrophosphate to an asparagine residue within an Asn-X-Ser/Thr consensus motif in nascent polypeptide chains, the first step in protein N-glycosylation. N-glycosylation occurs cotranslationally and the complex associates with the Sec61 complex at the channel-forming translocon complex that mediates protein translocation across the endoplasmic reticulum (ER). All subunits are required for a maximal enzyme activity.</text>
</comment>
<sequence>GVIFCSISGQVYNHIRGPPLFHAPPPNGEIKAFIYDGSDYQFVAETFIVMILYIGCSGGILLMTEVSSTTDPTKRKVYTISGIALFIISIHFILSVFRRKYHGYPYGLFFR</sequence>
<protein>
    <submittedName>
        <fullName evidence="9">Uncharacterized protein</fullName>
    </submittedName>
</protein>
<evidence type="ECO:0000256" key="4">
    <source>
        <dbReference type="ARBA" id="ARBA00022692"/>
    </source>
</evidence>
<evidence type="ECO:0000256" key="5">
    <source>
        <dbReference type="ARBA" id="ARBA00022729"/>
    </source>
</evidence>
<evidence type="ECO:0000256" key="2">
    <source>
        <dbReference type="ARBA" id="ARBA00004477"/>
    </source>
</evidence>
<keyword evidence="4" id="KW-0812">Transmembrane</keyword>
<evidence type="ECO:0000256" key="1">
    <source>
        <dbReference type="ARBA" id="ARBA00002791"/>
    </source>
</evidence>
<dbReference type="PANTHER" id="PTHR12692:SF0">
    <property type="entry name" value="GH11935P"/>
    <property type="match status" value="1"/>
</dbReference>
<evidence type="ECO:0000313" key="9">
    <source>
        <dbReference type="EMBL" id="VDP72759.1"/>
    </source>
</evidence>
<evidence type="ECO:0000256" key="3">
    <source>
        <dbReference type="ARBA" id="ARBA00009561"/>
    </source>
</evidence>
<dbReference type="EMBL" id="UZAL01037937">
    <property type="protein sequence ID" value="VDP72759.1"/>
    <property type="molecule type" value="Genomic_DNA"/>
</dbReference>
<reference evidence="9 10" key="1">
    <citation type="submission" date="2018-11" db="EMBL/GenBank/DDBJ databases">
        <authorList>
            <consortium name="Pathogen Informatics"/>
        </authorList>
    </citation>
    <scope>NUCLEOTIDE SEQUENCE [LARGE SCALE GENOMIC DNA]</scope>
    <source>
        <strain>Denwood</strain>
        <strain evidence="10">Zambia</strain>
    </source>
</reference>
<dbReference type="PANTHER" id="PTHR12692">
    <property type="entry name" value="DOLICHYL-DIPHOSPHOOLIGOSACCHARIDE--PROTEIN GLYCOSYLTRANSFERASE-RELATED"/>
    <property type="match status" value="1"/>
</dbReference>
<dbReference type="Pfam" id="PF04756">
    <property type="entry name" value="OST3_OST6"/>
    <property type="match status" value="1"/>
</dbReference>
<name>A0A183PRF3_9TREM</name>
<keyword evidence="6" id="KW-0256">Endoplasmic reticulum</keyword>
<evidence type="ECO:0000256" key="7">
    <source>
        <dbReference type="ARBA" id="ARBA00022989"/>
    </source>
</evidence>
<gene>
    <name evidence="9" type="ORF">SMTD_LOCUS16939</name>
</gene>
<dbReference type="GO" id="GO:0008250">
    <property type="term" value="C:oligosaccharyltransferase complex"/>
    <property type="evidence" value="ECO:0007669"/>
    <property type="project" value="TreeGrafter"/>
</dbReference>
<keyword evidence="7" id="KW-1133">Transmembrane helix</keyword>
<dbReference type="AlphaFoldDB" id="A0A183PRF3"/>
<comment type="subcellular location">
    <subcellularLocation>
        <location evidence="2">Endoplasmic reticulum membrane</location>
        <topology evidence="2">Multi-pass membrane protein</topology>
    </subcellularLocation>
</comment>
<evidence type="ECO:0000256" key="8">
    <source>
        <dbReference type="ARBA" id="ARBA00023136"/>
    </source>
</evidence>
<keyword evidence="5" id="KW-0732">Signal</keyword>
<keyword evidence="8" id="KW-0472">Membrane</keyword>
<accession>A0A183PRF3</accession>
<evidence type="ECO:0000256" key="6">
    <source>
        <dbReference type="ARBA" id="ARBA00022824"/>
    </source>
</evidence>
<dbReference type="Proteomes" id="UP000269396">
    <property type="component" value="Unassembled WGS sequence"/>
</dbReference>
<dbReference type="InterPro" id="IPR021149">
    <property type="entry name" value="OligosaccharylTrfase_OST3/OST6"/>
</dbReference>
<feature type="non-terminal residue" evidence="9">
    <location>
        <position position="1"/>
    </location>
</feature>
<dbReference type="STRING" id="31246.A0A183PRF3"/>